<keyword evidence="3" id="KW-1185">Reference proteome</keyword>
<evidence type="ECO:0000313" key="3">
    <source>
        <dbReference type="Proteomes" id="UP000010880"/>
    </source>
</evidence>
<protein>
    <submittedName>
        <fullName evidence="2">Uncharacterized protein</fullName>
    </submittedName>
</protein>
<keyword evidence="1" id="KW-0812">Transmembrane</keyword>
<gene>
    <name evidence="2" type="ordered locus">Halha_2298</name>
</gene>
<reference evidence="3" key="1">
    <citation type="submission" date="2012-02" db="EMBL/GenBank/DDBJ databases">
        <title>The complete genome of Halobacteroides halobius DSM 5150.</title>
        <authorList>
            <person name="Lucas S."/>
            <person name="Copeland A."/>
            <person name="Lapidus A."/>
            <person name="Glavina del Rio T."/>
            <person name="Dalin E."/>
            <person name="Tice H."/>
            <person name="Bruce D."/>
            <person name="Goodwin L."/>
            <person name="Pitluck S."/>
            <person name="Peters L."/>
            <person name="Mikhailova N."/>
            <person name="Gu W."/>
            <person name="Kyrpides N."/>
            <person name="Mavromatis K."/>
            <person name="Ivanova N."/>
            <person name="Brettin T."/>
            <person name="Detter J.C."/>
            <person name="Han C."/>
            <person name="Larimer F."/>
            <person name="Land M."/>
            <person name="Hauser L."/>
            <person name="Markowitz V."/>
            <person name="Cheng J.-F."/>
            <person name="Hugenholtz P."/>
            <person name="Woyke T."/>
            <person name="Wu D."/>
            <person name="Tindall B."/>
            <person name="Pomrenke H."/>
            <person name="Brambilla E."/>
            <person name="Klenk H.-P."/>
            <person name="Eisen J.A."/>
        </authorList>
    </citation>
    <scope>NUCLEOTIDE SEQUENCE [LARGE SCALE GENOMIC DNA]</scope>
    <source>
        <strain evidence="3">ATCC 35273 / DSM 5150 / MD-1</strain>
    </source>
</reference>
<dbReference type="AlphaFoldDB" id="L0KA36"/>
<sequence length="96" mass="11548">MKKAFIPTLNWLIFNTLAYIIYFFMGWNKKIELFFRASKLIKIPLLENNPLPLFYLISMGIIIVIGLFDTYIRAHQQETQEKEDEIKHRRYYSTPS</sequence>
<keyword evidence="1" id="KW-0472">Membrane</keyword>
<evidence type="ECO:0000313" key="2">
    <source>
        <dbReference type="EMBL" id="AGB42172.1"/>
    </source>
</evidence>
<feature type="transmembrane region" description="Helical" evidence="1">
    <location>
        <begin position="53"/>
        <end position="72"/>
    </location>
</feature>
<evidence type="ECO:0000256" key="1">
    <source>
        <dbReference type="SAM" id="Phobius"/>
    </source>
</evidence>
<dbReference type="STRING" id="748449.Halha_2298"/>
<name>L0KA36_HALHC</name>
<dbReference type="HOGENOM" id="CLU_2355811_0_0_9"/>
<accession>L0KA36</accession>
<dbReference type="RefSeq" id="WP_015327886.1">
    <property type="nucleotide sequence ID" value="NC_019978.1"/>
</dbReference>
<dbReference type="Proteomes" id="UP000010880">
    <property type="component" value="Chromosome"/>
</dbReference>
<dbReference type="KEGG" id="hhl:Halha_2298"/>
<dbReference type="EMBL" id="CP003359">
    <property type="protein sequence ID" value="AGB42172.1"/>
    <property type="molecule type" value="Genomic_DNA"/>
</dbReference>
<organism evidence="2 3">
    <name type="scientific">Halobacteroides halobius (strain ATCC 35273 / DSM 5150 / MD-1)</name>
    <dbReference type="NCBI Taxonomy" id="748449"/>
    <lineage>
        <taxon>Bacteria</taxon>
        <taxon>Bacillati</taxon>
        <taxon>Bacillota</taxon>
        <taxon>Clostridia</taxon>
        <taxon>Halanaerobiales</taxon>
        <taxon>Halobacteroidaceae</taxon>
        <taxon>Halobacteroides</taxon>
    </lineage>
</organism>
<proteinExistence type="predicted"/>
<feature type="transmembrane region" description="Helical" evidence="1">
    <location>
        <begin position="9"/>
        <end position="27"/>
    </location>
</feature>
<keyword evidence="1" id="KW-1133">Transmembrane helix</keyword>